<evidence type="ECO:0000259" key="6">
    <source>
        <dbReference type="Pfam" id="PF04542"/>
    </source>
</evidence>
<dbReference type="InterPro" id="IPR014284">
    <property type="entry name" value="RNA_pol_sigma-70_dom"/>
</dbReference>
<protein>
    <submittedName>
        <fullName evidence="8">RNA polymerase sigma-70 factor, ECF subfamily</fullName>
    </submittedName>
</protein>
<keyword evidence="5" id="KW-0804">Transcription</keyword>
<dbReference type="InterPro" id="IPR013325">
    <property type="entry name" value="RNA_pol_sigma_r2"/>
</dbReference>
<dbReference type="InterPro" id="IPR007627">
    <property type="entry name" value="RNA_pol_sigma70_r2"/>
</dbReference>
<gene>
    <name evidence="8" type="ORF">SAMN05216195_1014</name>
</gene>
<dbReference type="PANTHER" id="PTHR43133">
    <property type="entry name" value="RNA POLYMERASE ECF-TYPE SIGMA FACTO"/>
    <property type="match status" value="1"/>
</dbReference>
<dbReference type="Proteomes" id="UP000199028">
    <property type="component" value="Unassembled WGS sequence"/>
</dbReference>
<accession>A0A1H8ZTR7</accession>
<evidence type="ECO:0000313" key="9">
    <source>
        <dbReference type="Proteomes" id="UP000199028"/>
    </source>
</evidence>
<dbReference type="GO" id="GO:0016987">
    <property type="term" value="F:sigma factor activity"/>
    <property type="evidence" value="ECO:0007669"/>
    <property type="project" value="UniProtKB-KW"/>
</dbReference>
<keyword evidence="9" id="KW-1185">Reference proteome</keyword>
<evidence type="ECO:0000256" key="2">
    <source>
        <dbReference type="ARBA" id="ARBA00023015"/>
    </source>
</evidence>
<evidence type="ECO:0000259" key="7">
    <source>
        <dbReference type="Pfam" id="PF08281"/>
    </source>
</evidence>
<dbReference type="Gene3D" id="1.10.10.10">
    <property type="entry name" value="Winged helix-like DNA-binding domain superfamily/Winged helix DNA-binding domain"/>
    <property type="match status" value="1"/>
</dbReference>
<proteinExistence type="inferred from homology"/>
<name>A0A1H8ZTR7_9PSEU</name>
<dbReference type="NCBIfam" id="TIGR02937">
    <property type="entry name" value="sigma70-ECF"/>
    <property type="match status" value="1"/>
</dbReference>
<dbReference type="Pfam" id="PF08281">
    <property type="entry name" value="Sigma70_r4_2"/>
    <property type="match status" value="1"/>
</dbReference>
<feature type="domain" description="RNA polymerase sigma factor 70 region 4 type 2" evidence="7">
    <location>
        <begin position="119"/>
        <end position="168"/>
    </location>
</feature>
<feature type="domain" description="RNA polymerase sigma-70 region 2" evidence="6">
    <location>
        <begin position="19"/>
        <end position="84"/>
    </location>
</feature>
<sequence>MAYIGRPDLRGTAAFREIYAVHAAELHRFAVRQLGDDCAAEEVVQEVFLRVWRSADGFKPELASVRVWLFAIARNVVIDEVRSRLRHDKRMTAARTAAAEAGDMCKDFANTTIDHRLVHTGLLRINADQRAAVVETHLRGRSYRDVAAELDVPQATLRSRVHFGLKALRAAMEDMGVQPAA</sequence>
<dbReference type="Pfam" id="PF04542">
    <property type="entry name" value="Sigma70_r2"/>
    <property type="match status" value="1"/>
</dbReference>
<dbReference type="SUPFAM" id="SSF88946">
    <property type="entry name" value="Sigma2 domain of RNA polymerase sigma factors"/>
    <property type="match status" value="1"/>
</dbReference>
<dbReference type="InterPro" id="IPR013324">
    <property type="entry name" value="RNA_pol_sigma_r3/r4-like"/>
</dbReference>
<dbReference type="GO" id="GO:0006352">
    <property type="term" value="P:DNA-templated transcription initiation"/>
    <property type="evidence" value="ECO:0007669"/>
    <property type="project" value="InterPro"/>
</dbReference>
<dbReference type="InterPro" id="IPR036388">
    <property type="entry name" value="WH-like_DNA-bd_sf"/>
</dbReference>
<dbReference type="GO" id="GO:0003677">
    <property type="term" value="F:DNA binding"/>
    <property type="evidence" value="ECO:0007669"/>
    <property type="project" value="UniProtKB-KW"/>
</dbReference>
<dbReference type="InterPro" id="IPR039425">
    <property type="entry name" value="RNA_pol_sigma-70-like"/>
</dbReference>
<evidence type="ECO:0000256" key="5">
    <source>
        <dbReference type="ARBA" id="ARBA00023163"/>
    </source>
</evidence>
<dbReference type="AlphaFoldDB" id="A0A1H8ZTR7"/>
<dbReference type="SUPFAM" id="SSF88659">
    <property type="entry name" value="Sigma3 and sigma4 domains of RNA polymerase sigma factors"/>
    <property type="match status" value="1"/>
</dbReference>
<dbReference type="Gene3D" id="1.10.1740.10">
    <property type="match status" value="1"/>
</dbReference>
<dbReference type="EMBL" id="FOFT01000001">
    <property type="protein sequence ID" value="SEP67725.1"/>
    <property type="molecule type" value="Genomic_DNA"/>
</dbReference>
<keyword evidence="3" id="KW-0731">Sigma factor</keyword>
<reference evidence="9" key="1">
    <citation type="submission" date="2016-10" db="EMBL/GenBank/DDBJ databases">
        <authorList>
            <person name="Varghese N."/>
            <person name="Submissions S."/>
        </authorList>
    </citation>
    <scope>NUCLEOTIDE SEQUENCE [LARGE SCALE GENOMIC DNA]</scope>
    <source>
        <strain evidence="9">CGMCC 4.578</strain>
    </source>
</reference>
<evidence type="ECO:0000256" key="3">
    <source>
        <dbReference type="ARBA" id="ARBA00023082"/>
    </source>
</evidence>
<comment type="similarity">
    <text evidence="1">Belongs to the sigma-70 factor family. ECF subfamily.</text>
</comment>
<keyword evidence="2" id="KW-0805">Transcription regulation</keyword>
<dbReference type="OrthoDB" id="9811152at2"/>
<dbReference type="InterPro" id="IPR013249">
    <property type="entry name" value="RNA_pol_sigma70_r4_t2"/>
</dbReference>
<dbReference type="RefSeq" id="WP_090062204.1">
    <property type="nucleotide sequence ID" value="NZ_FOFT01000001.1"/>
</dbReference>
<evidence type="ECO:0000256" key="4">
    <source>
        <dbReference type="ARBA" id="ARBA00023125"/>
    </source>
</evidence>
<evidence type="ECO:0000256" key="1">
    <source>
        <dbReference type="ARBA" id="ARBA00010641"/>
    </source>
</evidence>
<evidence type="ECO:0000313" key="8">
    <source>
        <dbReference type="EMBL" id="SEP67725.1"/>
    </source>
</evidence>
<organism evidence="8 9">
    <name type="scientific">Lentzea flaviverrucosa</name>
    <dbReference type="NCBI Taxonomy" id="200379"/>
    <lineage>
        <taxon>Bacteria</taxon>
        <taxon>Bacillati</taxon>
        <taxon>Actinomycetota</taxon>
        <taxon>Actinomycetes</taxon>
        <taxon>Pseudonocardiales</taxon>
        <taxon>Pseudonocardiaceae</taxon>
        <taxon>Lentzea</taxon>
    </lineage>
</organism>
<keyword evidence="4" id="KW-0238">DNA-binding</keyword>
<dbReference type="PANTHER" id="PTHR43133:SF52">
    <property type="entry name" value="ECF RNA POLYMERASE SIGMA FACTOR SIGL"/>
    <property type="match status" value="1"/>
</dbReference>